<evidence type="ECO:0000256" key="1">
    <source>
        <dbReference type="SAM" id="MobiDB-lite"/>
    </source>
</evidence>
<keyword evidence="3" id="KW-1185">Reference proteome</keyword>
<dbReference type="Proteomes" id="UP001172101">
    <property type="component" value="Unassembled WGS sequence"/>
</dbReference>
<gene>
    <name evidence="2" type="ORF">B0T26DRAFT_68351</name>
</gene>
<evidence type="ECO:0000313" key="2">
    <source>
        <dbReference type="EMBL" id="KAK0734389.1"/>
    </source>
</evidence>
<dbReference type="EMBL" id="JAUIRO010000001">
    <property type="protein sequence ID" value="KAK0734389.1"/>
    <property type="molecule type" value="Genomic_DNA"/>
</dbReference>
<dbReference type="GeneID" id="85324083"/>
<reference evidence="2" key="1">
    <citation type="submission" date="2023-06" db="EMBL/GenBank/DDBJ databases">
        <title>Genome-scale phylogeny and comparative genomics of the fungal order Sordariales.</title>
        <authorList>
            <consortium name="Lawrence Berkeley National Laboratory"/>
            <person name="Hensen N."/>
            <person name="Bonometti L."/>
            <person name="Westerberg I."/>
            <person name="Brannstrom I.O."/>
            <person name="Guillou S."/>
            <person name="Cros-Aarteil S."/>
            <person name="Calhoun S."/>
            <person name="Haridas S."/>
            <person name="Kuo A."/>
            <person name="Mondo S."/>
            <person name="Pangilinan J."/>
            <person name="Riley R."/>
            <person name="LaButti K."/>
            <person name="Andreopoulos B."/>
            <person name="Lipzen A."/>
            <person name="Chen C."/>
            <person name="Yanf M."/>
            <person name="Daum C."/>
            <person name="Ng V."/>
            <person name="Clum A."/>
            <person name="Steindorff A."/>
            <person name="Ohm R."/>
            <person name="Martin F."/>
            <person name="Silar P."/>
            <person name="Natvig D."/>
            <person name="Lalanne C."/>
            <person name="Gautier V."/>
            <person name="Ament-velasquez S.L."/>
            <person name="Kruys A."/>
            <person name="Hutchinson M.I."/>
            <person name="Powell A.J."/>
            <person name="Barry K."/>
            <person name="Miller A.N."/>
            <person name="Grigoriev I.V."/>
            <person name="Debuchy R."/>
            <person name="Gladieux P."/>
            <person name="Thoren M.H."/>
            <person name="Johannesson H."/>
        </authorList>
    </citation>
    <scope>NUCLEOTIDE SEQUENCE</scope>
    <source>
        <strain evidence="2">SMH2392-1A</strain>
    </source>
</reference>
<proteinExistence type="predicted"/>
<comment type="caution">
    <text evidence="2">The sequence shown here is derived from an EMBL/GenBank/DDBJ whole genome shotgun (WGS) entry which is preliminary data.</text>
</comment>
<sequence>MHSTHHSDGGDTLLVWFHHSIAIASRLLARNIPPLRERGREGRPPVSLGPALLHYTTPHNTQPRLITLSHRISRPRPVYQEYKCTITLPLETRPTPAFPVPACILFLEKGKRKGSRGSFPSCMWHKRGERREGDGRKRRPNPAPSQERVALRRLGDGRTGGRAAGGRSGMCGCVYAVRTWSVPPSPIPSSWIVSFRSVHKVFLSRVLPLNSLLIL</sequence>
<organism evidence="2 3">
    <name type="scientific">Lasiosphaeria miniovina</name>
    <dbReference type="NCBI Taxonomy" id="1954250"/>
    <lineage>
        <taxon>Eukaryota</taxon>
        <taxon>Fungi</taxon>
        <taxon>Dikarya</taxon>
        <taxon>Ascomycota</taxon>
        <taxon>Pezizomycotina</taxon>
        <taxon>Sordariomycetes</taxon>
        <taxon>Sordariomycetidae</taxon>
        <taxon>Sordariales</taxon>
        <taxon>Lasiosphaeriaceae</taxon>
        <taxon>Lasiosphaeria</taxon>
    </lineage>
</organism>
<name>A0AA40EAH0_9PEZI</name>
<evidence type="ECO:0000313" key="3">
    <source>
        <dbReference type="Proteomes" id="UP001172101"/>
    </source>
</evidence>
<accession>A0AA40EAH0</accession>
<dbReference type="AlphaFoldDB" id="A0AA40EAH0"/>
<dbReference type="RefSeq" id="XP_060303266.1">
    <property type="nucleotide sequence ID" value="XM_060440813.1"/>
</dbReference>
<feature type="region of interest" description="Disordered" evidence="1">
    <location>
        <begin position="36"/>
        <end position="56"/>
    </location>
</feature>
<protein>
    <submittedName>
        <fullName evidence="2">Uncharacterized protein</fullName>
    </submittedName>
</protein>
<feature type="region of interest" description="Disordered" evidence="1">
    <location>
        <begin position="112"/>
        <end position="147"/>
    </location>
</feature>